<dbReference type="HOGENOM" id="CLU_2892197_0_0_1"/>
<comment type="caution">
    <text evidence="2">The sequence shown here is derived from an EMBL/GenBank/DDBJ whole genome shotgun (WGS) entry which is preliminary data.</text>
</comment>
<dbReference type="AlphaFoldDB" id="A0A060SD27"/>
<dbReference type="EMBL" id="CCBP010000072">
    <property type="protein sequence ID" value="CDO70189.1"/>
    <property type="molecule type" value="Genomic_DNA"/>
</dbReference>
<gene>
    <name evidence="2" type="ORF">BN946_scf184905.g1</name>
</gene>
<feature type="compositionally biased region" description="Basic and acidic residues" evidence="1">
    <location>
        <begin position="39"/>
        <end position="55"/>
    </location>
</feature>
<proteinExistence type="predicted"/>
<protein>
    <submittedName>
        <fullName evidence="2">Uncharacterized protein</fullName>
    </submittedName>
</protein>
<evidence type="ECO:0000313" key="3">
    <source>
        <dbReference type="Proteomes" id="UP000029665"/>
    </source>
</evidence>
<sequence>PISSAKGDRTPVWFADISQKRLDELISSEDNGEDDEEPEVSRELAADAGEDKANESDSSEEED</sequence>
<organism evidence="2 3">
    <name type="scientific">Pycnoporus cinnabarinus</name>
    <name type="common">Cinnabar-red polypore</name>
    <name type="synonym">Trametes cinnabarina</name>
    <dbReference type="NCBI Taxonomy" id="5643"/>
    <lineage>
        <taxon>Eukaryota</taxon>
        <taxon>Fungi</taxon>
        <taxon>Dikarya</taxon>
        <taxon>Basidiomycota</taxon>
        <taxon>Agaricomycotina</taxon>
        <taxon>Agaricomycetes</taxon>
        <taxon>Polyporales</taxon>
        <taxon>Polyporaceae</taxon>
        <taxon>Trametes</taxon>
    </lineage>
</organism>
<reference evidence="2" key="1">
    <citation type="submission" date="2014-01" db="EMBL/GenBank/DDBJ databases">
        <title>The genome of the white-rot fungus Pycnoporus cinnabarinus: a basidiomycete model with a versatile arsenal for lignocellulosic biomass breakdown.</title>
        <authorList>
            <person name="Levasseur A."/>
            <person name="Lomascolo A."/>
            <person name="Ruiz-Duenas F.J."/>
            <person name="Uzan E."/>
            <person name="Piumi F."/>
            <person name="Kues U."/>
            <person name="Ram A.F.J."/>
            <person name="Murat C."/>
            <person name="Haon M."/>
            <person name="Benoit I."/>
            <person name="Arfi Y."/>
            <person name="Chevret D."/>
            <person name="Drula E."/>
            <person name="Kwon M.J."/>
            <person name="Gouret P."/>
            <person name="Lesage-Meessen L."/>
            <person name="Lombard V."/>
            <person name="Mariette J."/>
            <person name="Noirot C."/>
            <person name="Park J."/>
            <person name="Patyshakuliyeva A."/>
            <person name="Wieneger R.A.B."/>
            <person name="Wosten H.A.B."/>
            <person name="Martin F."/>
            <person name="Coutinho P.M."/>
            <person name="de Vries R."/>
            <person name="Martinez A.T."/>
            <person name="Klopp C."/>
            <person name="Pontarotti P."/>
            <person name="Henrissat B."/>
            <person name="Record E."/>
        </authorList>
    </citation>
    <scope>NUCLEOTIDE SEQUENCE [LARGE SCALE GENOMIC DNA]</scope>
    <source>
        <strain evidence="2">BRFM137</strain>
    </source>
</reference>
<feature type="non-terminal residue" evidence="2">
    <location>
        <position position="63"/>
    </location>
</feature>
<feature type="non-terminal residue" evidence="2">
    <location>
        <position position="1"/>
    </location>
</feature>
<evidence type="ECO:0000313" key="2">
    <source>
        <dbReference type="EMBL" id="CDO70189.1"/>
    </source>
</evidence>
<accession>A0A060SD27</accession>
<evidence type="ECO:0000256" key="1">
    <source>
        <dbReference type="SAM" id="MobiDB-lite"/>
    </source>
</evidence>
<name>A0A060SD27_PYCCI</name>
<feature type="region of interest" description="Disordered" evidence="1">
    <location>
        <begin position="24"/>
        <end position="63"/>
    </location>
</feature>
<dbReference type="Proteomes" id="UP000029665">
    <property type="component" value="Unassembled WGS sequence"/>
</dbReference>
<feature type="compositionally biased region" description="Acidic residues" evidence="1">
    <location>
        <begin position="26"/>
        <end position="38"/>
    </location>
</feature>
<keyword evidence="3" id="KW-1185">Reference proteome</keyword>